<evidence type="ECO:0000313" key="2">
    <source>
        <dbReference type="Proteomes" id="UP000249661"/>
    </source>
</evidence>
<reference evidence="1" key="1">
    <citation type="submission" date="2018-02" db="EMBL/GenBank/DDBJ databases">
        <title>The genomes of Aspergillus section Nigri reveals drivers in fungal speciation.</title>
        <authorList>
            <consortium name="DOE Joint Genome Institute"/>
            <person name="Vesth T.C."/>
            <person name="Nybo J."/>
            <person name="Theobald S."/>
            <person name="Brandl J."/>
            <person name="Frisvad J.C."/>
            <person name="Nielsen K.F."/>
            <person name="Lyhne E.K."/>
            <person name="Kogle M.E."/>
            <person name="Kuo A."/>
            <person name="Riley R."/>
            <person name="Clum A."/>
            <person name="Nolan M."/>
            <person name="Lipzen A."/>
            <person name="Salamov A."/>
            <person name="Henrissat B."/>
            <person name="Wiebenga A."/>
            <person name="De vries R.P."/>
            <person name="Grigoriev I.V."/>
            <person name="Mortensen U.H."/>
            <person name="Andersen M.R."/>
            <person name="Baker S.E."/>
        </authorList>
    </citation>
    <scope>NUCLEOTIDE SEQUENCE</scope>
    <source>
        <strain evidence="1">CBS 121060</strain>
    </source>
</reference>
<keyword evidence="2" id="KW-1185">Reference proteome</keyword>
<gene>
    <name evidence="1" type="ORF">BO66DRAFT_455346</name>
</gene>
<accession>A0ACD1H4I7</accession>
<organism evidence="1 2">
    <name type="scientific">Aspergillus aculeatinus CBS 121060</name>
    <dbReference type="NCBI Taxonomy" id="1448322"/>
    <lineage>
        <taxon>Eukaryota</taxon>
        <taxon>Fungi</taxon>
        <taxon>Dikarya</taxon>
        <taxon>Ascomycota</taxon>
        <taxon>Pezizomycotina</taxon>
        <taxon>Eurotiomycetes</taxon>
        <taxon>Eurotiomycetidae</taxon>
        <taxon>Eurotiales</taxon>
        <taxon>Aspergillaceae</taxon>
        <taxon>Aspergillus</taxon>
        <taxon>Aspergillus subgen. Circumdati</taxon>
    </lineage>
</organism>
<sequence length="645" mass="71861">MDLFCLPIEILEDILSDIVPQDWNRAKEHRRCLELRLVSSKWSSPYRFYTLILRFALLRMDWASLEQFWAMTKREGLEGLFTQKILCEISVAKPDSCSLLVPIIDELTAHALTPTANTDDLEDIAIETVKNLSHCVMSFQCRIKTCQQFLSPNLSSLVFRHLTGQELIIAVCTGHLEVVRALISRGCNVNTYNEAVGTPLFAAFELGRLDIAQLLLDRGANANIVAFASNPLAAAAMWRDEQTVKFLLTYPTVDVNVRCNDGTPLFWACQSGNLTLAEIFLRHPQIDWRIGNEDNVTPLGAAAGEGLLPVVQLFLTVLQEQVTYGDLVDPLWKALLKDDVEIVQLILDALGQRKRNFTSEKLRNTGLSMLWWATSCRCSRVVRLLLQREDVDPNGGPVPTDREAGTPLSEAVKVGEVDFVQLLLQREDLDPNILVPNIQDFDHVTTLYTAVSYCEMPMVDALLGDSRVDANASDSKGQSSLSLAAQSGEVDIVARFLSRPDVRVNDLDMYERSAVSYAAEEGCLGVVELLLHRPDVDVSVVDAYGYTPIFLASIKGKHQIVRRLLEHDASLVSSRTPQGDTCLMCAAKQGWLLVVMVLIEFEADPAVTDSRGRTALAWAVRKKHDGIQSVLHAYILQRELPMRGD</sequence>
<evidence type="ECO:0000313" key="1">
    <source>
        <dbReference type="EMBL" id="RAH68298.1"/>
    </source>
</evidence>
<dbReference type="Proteomes" id="UP000249661">
    <property type="component" value="Unassembled WGS sequence"/>
</dbReference>
<name>A0ACD1H4I7_9EURO</name>
<proteinExistence type="predicted"/>
<protein>
    <submittedName>
        <fullName evidence="1">Ankyrin</fullName>
    </submittedName>
</protein>
<dbReference type="EMBL" id="KZ824967">
    <property type="protein sequence ID" value="RAH68298.1"/>
    <property type="molecule type" value="Genomic_DNA"/>
</dbReference>